<protein>
    <submittedName>
        <fullName evidence="1">Uncharacterized protein</fullName>
    </submittedName>
</protein>
<dbReference type="EMBL" id="MU004297">
    <property type="protein sequence ID" value="KAF2660822.1"/>
    <property type="molecule type" value="Genomic_DNA"/>
</dbReference>
<evidence type="ECO:0000313" key="1">
    <source>
        <dbReference type="EMBL" id="KAF2660822.1"/>
    </source>
</evidence>
<accession>A0A6A6TM44</accession>
<evidence type="ECO:0000313" key="2">
    <source>
        <dbReference type="Proteomes" id="UP000799324"/>
    </source>
</evidence>
<dbReference type="AlphaFoldDB" id="A0A6A6TM44"/>
<keyword evidence="2" id="KW-1185">Reference proteome</keyword>
<name>A0A6A6TM44_9PLEO</name>
<sequence>MWLSLPSFCLVSTWSDQFSSRLTSVTRTDESLVTPTNQSSPLPIPVYSNTIPPRRGRRPRICSSLRLERTAYLSLNVWDSQSQGSSLCPVLPRYQTVRRCGVHKNPWYKLGDVTRREVGDDTHRPNTRYRVIDLIVQNPCVDGRSSRVLRTCRSTTDEGPRDTPHAVFHSLRTYLVQIPIWQRVLASCSSNMRVFCPLLHGPTKTFRCLRLLWKLPLGNALCA</sequence>
<dbReference type="Proteomes" id="UP000799324">
    <property type="component" value="Unassembled WGS sequence"/>
</dbReference>
<gene>
    <name evidence="1" type="ORF">K491DRAFT_17354</name>
</gene>
<organism evidence="1 2">
    <name type="scientific">Lophiostoma macrostomum CBS 122681</name>
    <dbReference type="NCBI Taxonomy" id="1314788"/>
    <lineage>
        <taxon>Eukaryota</taxon>
        <taxon>Fungi</taxon>
        <taxon>Dikarya</taxon>
        <taxon>Ascomycota</taxon>
        <taxon>Pezizomycotina</taxon>
        <taxon>Dothideomycetes</taxon>
        <taxon>Pleosporomycetidae</taxon>
        <taxon>Pleosporales</taxon>
        <taxon>Lophiostomataceae</taxon>
        <taxon>Lophiostoma</taxon>
    </lineage>
</organism>
<proteinExistence type="predicted"/>
<reference evidence="1" key="1">
    <citation type="journal article" date="2020" name="Stud. Mycol.">
        <title>101 Dothideomycetes genomes: a test case for predicting lifestyles and emergence of pathogens.</title>
        <authorList>
            <person name="Haridas S."/>
            <person name="Albert R."/>
            <person name="Binder M."/>
            <person name="Bloem J."/>
            <person name="Labutti K."/>
            <person name="Salamov A."/>
            <person name="Andreopoulos B."/>
            <person name="Baker S."/>
            <person name="Barry K."/>
            <person name="Bills G."/>
            <person name="Bluhm B."/>
            <person name="Cannon C."/>
            <person name="Castanera R."/>
            <person name="Culley D."/>
            <person name="Daum C."/>
            <person name="Ezra D."/>
            <person name="Gonzalez J."/>
            <person name="Henrissat B."/>
            <person name="Kuo A."/>
            <person name="Liang C."/>
            <person name="Lipzen A."/>
            <person name="Lutzoni F."/>
            <person name="Magnuson J."/>
            <person name="Mondo S."/>
            <person name="Nolan M."/>
            <person name="Ohm R."/>
            <person name="Pangilinan J."/>
            <person name="Park H.-J."/>
            <person name="Ramirez L."/>
            <person name="Alfaro M."/>
            <person name="Sun H."/>
            <person name="Tritt A."/>
            <person name="Yoshinaga Y."/>
            <person name="Zwiers L.-H."/>
            <person name="Turgeon B."/>
            <person name="Goodwin S."/>
            <person name="Spatafora J."/>
            <person name="Crous P."/>
            <person name="Grigoriev I."/>
        </authorList>
    </citation>
    <scope>NUCLEOTIDE SEQUENCE</scope>
    <source>
        <strain evidence="1">CBS 122681</strain>
    </source>
</reference>